<feature type="region of interest" description="Disordered" evidence="2">
    <location>
        <begin position="1"/>
        <end position="51"/>
    </location>
</feature>
<dbReference type="CDD" id="cd07440">
    <property type="entry name" value="RGS"/>
    <property type="match status" value="1"/>
</dbReference>
<evidence type="ECO:0000259" key="3">
    <source>
        <dbReference type="PROSITE" id="PS50132"/>
    </source>
</evidence>
<reference evidence="4" key="1">
    <citation type="submission" date="2022-08" db="EMBL/GenBank/DDBJ databases">
        <title>Novel sulphate-reducing endosymbionts in the free-living metamonad Anaeramoeba.</title>
        <authorList>
            <person name="Jerlstrom-Hultqvist J."/>
            <person name="Cepicka I."/>
            <person name="Gallot-Lavallee L."/>
            <person name="Salas-Leiva D."/>
            <person name="Curtis B.A."/>
            <person name="Zahonova K."/>
            <person name="Pipaliya S."/>
            <person name="Dacks J."/>
            <person name="Roger A.J."/>
        </authorList>
    </citation>
    <scope>NUCLEOTIDE SEQUENCE</scope>
    <source>
        <strain evidence="4">Busselton2</strain>
    </source>
</reference>
<organism evidence="4 5">
    <name type="scientific">Anaeramoeba flamelloides</name>
    <dbReference type="NCBI Taxonomy" id="1746091"/>
    <lineage>
        <taxon>Eukaryota</taxon>
        <taxon>Metamonada</taxon>
        <taxon>Anaeramoebidae</taxon>
        <taxon>Anaeramoeba</taxon>
    </lineage>
</organism>
<feature type="region of interest" description="Disordered" evidence="2">
    <location>
        <begin position="450"/>
        <end position="469"/>
    </location>
</feature>
<feature type="compositionally biased region" description="Basic residues" evidence="2">
    <location>
        <begin position="1"/>
        <end position="10"/>
    </location>
</feature>
<dbReference type="Pfam" id="PF00615">
    <property type="entry name" value="RGS"/>
    <property type="match status" value="1"/>
</dbReference>
<feature type="coiled-coil region" evidence="1">
    <location>
        <begin position="139"/>
        <end position="166"/>
    </location>
</feature>
<feature type="compositionally biased region" description="Basic residues" evidence="2">
    <location>
        <begin position="450"/>
        <end position="465"/>
    </location>
</feature>
<feature type="domain" description="RGS" evidence="3">
    <location>
        <begin position="525"/>
        <end position="644"/>
    </location>
</feature>
<sequence>MSKAKKKRNHSLLSQILRIKTEKKNRKKKSAVRRSSSGYIPSQKKREQKRLTFEESQLKELQIKKANLITRDVNSSEIKDQVQTLLERISVQELESQKLKLEFVFIQNSQKNFSIGRNEKREPKFEKSTDEKDERYQMKETKIKKIVKLEKEIKKLKTKTQKAKYQDWFVIEKKKLKEQTVRTNSLLNDLALLKFDLIRRNKENDQIMLRMKNSKDGNEKRKLQNQGRETHWEESQNLDRRIKKLQFDLKNMSAIKTNFVRILRRSKDLEVKIKLEMYQSRKLENQIGELKEYLDLQENELTFSDFDNSTFLFDSSDSDTQKKIPVSRFETENTILSQNSKMKMTETKRRRRNIHQNVINSSVANNNNYKAIKIGKMKKRSSKSMGLIERKTRNKLNNSNAFLTINCQKNGSEKKNNKKKKKKKKNSLLGSKPRISFQNSFFNLKNKYNNKKKRGQGKRKKKKKGKETNLNFNKDIKLSSLTKQNSPKDLRLYFQDDTIVELKKKKKSLIDSDSDENEKLIDLNSLEMLLRIPTAVSYFTEFLSQQLNSENILFFQAVKNYKRNCNNKKQIKKTANSIAKKYIYPGSFFEINIISETRKKIIKCIENQNYTLDLFDNAQKAVYKHMDLNSWNSFLENSLYKNLMIHLNKSSNIINLKQKKCTLVKNQNKKLKSIYCLNEERIYQITSRNSLSVIETLTIQIFDLFNSYYQVSNGQINLKLISQSIPYRRFVQFTSELQNIKLVELATDKEKNCFFLNLFNCLAIHSFIENGIPKDKATVDKFMKNSIYKIQGLHFSLHDIYHGILRANHDQKHLNNYFKNDDPRKKYAISALDPRIHFGIINFYFPTHLRIYTKKNLYTLLNKVTLATLSPIVKIQSKFIVLPKIFGLFEKDFGGTNVLMDWISDNLKENINIQKNHVYSVKFSYKSISSPTFFFDIKSTLVRKFQI</sequence>
<dbReference type="PRINTS" id="PR01301">
    <property type="entry name" value="RGSPROTEIN"/>
</dbReference>
<dbReference type="InterPro" id="IPR044926">
    <property type="entry name" value="RGS_subdomain_2"/>
</dbReference>
<evidence type="ECO:0000256" key="2">
    <source>
        <dbReference type="SAM" id="MobiDB-lite"/>
    </source>
</evidence>
<feature type="region of interest" description="Disordered" evidence="2">
    <location>
        <begin position="410"/>
        <end position="432"/>
    </location>
</feature>
<feature type="compositionally biased region" description="Basic residues" evidence="2">
    <location>
        <begin position="21"/>
        <end position="32"/>
    </location>
</feature>
<dbReference type="EMBL" id="JANTQA010000008">
    <property type="protein sequence ID" value="KAJ3453020.1"/>
    <property type="molecule type" value="Genomic_DNA"/>
</dbReference>
<dbReference type="AlphaFoldDB" id="A0AAV8AH51"/>
<dbReference type="InterPro" id="IPR006869">
    <property type="entry name" value="DUF547"/>
</dbReference>
<dbReference type="Proteomes" id="UP001146793">
    <property type="component" value="Unassembled WGS sequence"/>
</dbReference>
<protein>
    <submittedName>
        <fullName evidence="4">Electron carrier/ protein disulfide oxidoreductase</fullName>
    </submittedName>
</protein>
<dbReference type="InterPro" id="IPR036305">
    <property type="entry name" value="RGS_sf"/>
</dbReference>
<dbReference type="SUPFAM" id="SSF48097">
    <property type="entry name" value="Regulator of G-protein signaling, RGS"/>
    <property type="match status" value="1"/>
</dbReference>
<dbReference type="PROSITE" id="PS50132">
    <property type="entry name" value="RGS"/>
    <property type="match status" value="1"/>
</dbReference>
<dbReference type="Pfam" id="PF04784">
    <property type="entry name" value="DUF547"/>
    <property type="match status" value="1"/>
</dbReference>
<keyword evidence="1" id="KW-0175">Coiled coil</keyword>
<accession>A0AAV8AH51</accession>
<feature type="region of interest" description="Disordered" evidence="2">
    <location>
        <begin position="215"/>
        <end position="235"/>
    </location>
</feature>
<dbReference type="InterPro" id="IPR016137">
    <property type="entry name" value="RGS"/>
</dbReference>
<feature type="compositionally biased region" description="Basic residues" evidence="2">
    <location>
        <begin position="416"/>
        <end position="426"/>
    </location>
</feature>
<evidence type="ECO:0000313" key="4">
    <source>
        <dbReference type="EMBL" id="KAJ3453020.1"/>
    </source>
</evidence>
<name>A0AAV8AH51_9EUKA</name>
<proteinExistence type="predicted"/>
<evidence type="ECO:0000256" key="1">
    <source>
        <dbReference type="SAM" id="Coils"/>
    </source>
</evidence>
<dbReference type="Gene3D" id="1.10.167.10">
    <property type="entry name" value="Regulator of G-protein Signalling 4, domain 2"/>
    <property type="match status" value="1"/>
</dbReference>
<dbReference type="PANTHER" id="PTHR46361">
    <property type="entry name" value="ELECTRON CARRIER/ PROTEIN DISULFIDE OXIDOREDUCTASE"/>
    <property type="match status" value="1"/>
</dbReference>
<dbReference type="SMART" id="SM00315">
    <property type="entry name" value="RGS"/>
    <property type="match status" value="1"/>
</dbReference>
<dbReference type="PANTHER" id="PTHR46361:SF3">
    <property type="entry name" value="ELECTRON CARRIER_ PROTEIN DISULFIDE OXIDOREDUCTASE"/>
    <property type="match status" value="1"/>
</dbReference>
<comment type="caution">
    <text evidence="4">The sequence shown here is derived from an EMBL/GenBank/DDBJ whole genome shotgun (WGS) entry which is preliminary data.</text>
</comment>
<evidence type="ECO:0000313" key="5">
    <source>
        <dbReference type="Proteomes" id="UP001146793"/>
    </source>
</evidence>
<gene>
    <name evidence="4" type="ORF">M0812_04802</name>
</gene>